<name>A0ABR4MXE8_9FUNG</name>
<protein>
    <recommendedName>
        <fullName evidence="3">Ankyrin repeat protein</fullName>
    </recommendedName>
</protein>
<organism evidence="1 2">
    <name type="scientific">Polyrhizophydium stewartii</name>
    <dbReference type="NCBI Taxonomy" id="2732419"/>
    <lineage>
        <taxon>Eukaryota</taxon>
        <taxon>Fungi</taxon>
        <taxon>Fungi incertae sedis</taxon>
        <taxon>Chytridiomycota</taxon>
        <taxon>Chytridiomycota incertae sedis</taxon>
        <taxon>Chytridiomycetes</taxon>
        <taxon>Rhizophydiales</taxon>
        <taxon>Rhizophydiales incertae sedis</taxon>
        <taxon>Polyrhizophydium</taxon>
    </lineage>
</organism>
<dbReference type="InterPro" id="IPR036770">
    <property type="entry name" value="Ankyrin_rpt-contain_sf"/>
</dbReference>
<evidence type="ECO:0000313" key="2">
    <source>
        <dbReference type="Proteomes" id="UP001527925"/>
    </source>
</evidence>
<dbReference type="SUPFAM" id="SSF48403">
    <property type="entry name" value="Ankyrin repeat"/>
    <property type="match status" value="1"/>
</dbReference>
<dbReference type="EMBL" id="JADGIZ020000084">
    <property type="protein sequence ID" value="KAL2911896.1"/>
    <property type="molecule type" value="Genomic_DNA"/>
</dbReference>
<keyword evidence="2" id="KW-1185">Reference proteome</keyword>
<gene>
    <name evidence="1" type="ORF">HK105_208616</name>
</gene>
<evidence type="ECO:0000313" key="1">
    <source>
        <dbReference type="EMBL" id="KAL2911896.1"/>
    </source>
</evidence>
<sequence length="367" mass="40156">MIYTSKLACVASALAAAALRRASPAGALLAARRPACPPRFLPAALPARCLARAYSSDAGPSQQWNALPRAVRIQIIKEAGVLTQFLDGSLPAAQLDAADKQQMWLEAFEIDWDGDLARLPKVPYLPLQAYWAIHSKAMFDRVAALGWHDSESLQHTALRNGWTDRLDASRPHELCDAAASAGDLDTLRDLVDVRRAASPTEDMAKMAAVFGHLHVLRFLHERMPDGAWSTEVMDYAAWGAKLDCLKFLHESRSEGCSPMAMNKAAERGALQVVQWLHENRPEGCTSDAIDWAAEHGHLDVVKFLHSVCAAPCTTSAIDRAAEHGHLAVVKFLNENRSEGYTVNAINWAEANGHTEVLEYLKAAAPRQ</sequence>
<evidence type="ECO:0008006" key="3">
    <source>
        <dbReference type="Google" id="ProtNLM"/>
    </source>
</evidence>
<dbReference type="InterPro" id="IPR002110">
    <property type="entry name" value="Ankyrin_rpt"/>
</dbReference>
<comment type="caution">
    <text evidence="1">The sequence shown here is derived from an EMBL/GenBank/DDBJ whole genome shotgun (WGS) entry which is preliminary data.</text>
</comment>
<dbReference type="Pfam" id="PF13637">
    <property type="entry name" value="Ank_4"/>
    <property type="match status" value="1"/>
</dbReference>
<dbReference type="InterPro" id="IPR052050">
    <property type="entry name" value="SecEffector_AnkRepeat"/>
</dbReference>
<proteinExistence type="predicted"/>
<accession>A0ABR4MXE8</accession>
<dbReference type="PANTHER" id="PTHR46586:SF3">
    <property type="entry name" value="ANKYRIN REPEAT-CONTAINING PROTEIN"/>
    <property type="match status" value="1"/>
</dbReference>
<dbReference type="PANTHER" id="PTHR46586">
    <property type="entry name" value="ANKYRIN REPEAT-CONTAINING PROTEIN"/>
    <property type="match status" value="1"/>
</dbReference>
<dbReference type="Gene3D" id="1.25.40.20">
    <property type="entry name" value="Ankyrin repeat-containing domain"/>
    <property type="match status" value="2"/>
</dbReference>
<reference evidence="1 2" key="1">
    <citation type="submission" date="2023-09" db="EMBL/GenBank/DDBJ databases">
        <title>Pangenome analysis of Batrachochytrium dendrobatidis and related Chytrids.</title>
        <authorList>
            <person name="Yacoub M.N."/>
            <person name="Stajich J.E."/>
            <person name="James T.Y."/>
        </authorList>
    </citation>
    <scope>NUCLEOTIDE SEQUENCE [LARGE SCALE GENOMIC DNA]</scope>
    <source>
        <strain evidence="1 2">JEL0888</strain>
    </source>
</reference>
<dbReference type="Proteomes" id="UP001527925">
    <property type="component" value="Unassembled WGS sequence"/>
</dbReference>